<dbReference type="InterPro" id="IPR012132">
    <property type="entry name" value="GMC_OxRdtase"/>
</dbReference>
<evidence type="ECO:0000256" key="2">
    <source>
        <dbReference type="PIRSR" id="PIRSR000137-2"/>
    </source>
</evidence>
<evidence type="ECO:0000256" key="3">
    <source>
        <dbReference type="SAM" id="SignalP"/>
    </source>
</evidence>
<comment type="similarity">
    <text evidence="1">Belongs to the GMC oxidoreductase family.</text>
</comment>
<dbReference type="Proteomes" id="UP000002762">
    <property type="component" value="Unassembled WGS sequence"/>
</dbReference>
<feature type="signal peptide" evidence="3">
    <location>
        <begin position="1"/>
        <end position="18"/>
    </location>
</feature>
<dbReference type="InParanoid" id="J5JN76"/>
<gene>
    <name evidence="5" type="ORF">BBA_04618</name>
</gene>
<protein>
    <submittedName>
        <fullName evidence="5">Glucose-methanol-choline (Gmc) oxidoreductase</fullName>
    </submittedName>
</protein>
<dbReference type="SUPFAM" id="SSF51905">
    <property type="entry name" value="FAD/NAD(P)-binding domain"/>
    <property type="match status" value="1"/>
</dbReference>
<dbReference type="Gene3D" id="3.30.560.10">
    <property type="entry name" value="Glucose Oxidase, domain 3"/>
    <property type="match status" value="1"/>
</dbReference>
<dbReference type="STRING" id="655819.J5JN76"/>
<organism evidence="5 6">
    <name type="scientific">Beauveria bassiana (strain ARSEF 2860)</name>
    <name type="common">White muscardine disease fungus</name>
    <name type="synonym">Tritirachium shiotae</name>
    <dbReference type="NCBI Taxonomy" id="655819"/>
    <lineage>
        <taxon>Eukaryota</taxon>
        <taxon>Fungi</taxon>
        <taxon>Dikarya</taxon>
        <taxon>Ascomycota</taxon>
        <taxon>Pezizomycotina</taxon>
        <taxon>Sordariomycetes</taxon>
        <taxon>Hypocreomycetidae</taxon>
        <taxon>Hypocreales</taxon>
        <taxon>Cordycipitaceae</taxon>
        <taxon>Beauveria</taxon>
    </lineage>
</organism>
<dbReference type="RefSeq" id="XP_008597937.1">
    <property type="nucleotide sequence ID" value="XM_008599715.1"/>
</dbReference>
<dbReference type="Gene3D" id="3.50.50.60">
    <property type="entry name" value="FAD/NAD(P)-binding domain"/>
    <property type="match status" value="1"/>
</dbReference>
<dbReference type="InterPro" id="IPR036188">
    <property type="entry name" value="FAD/NAD-bd_sf"/>
</dbReference>
<feature type="binding site" evidence="2">
    <location>
        <begin position="161"/>
        <end position="164"/>
    </location>
    <ligand>
        <name>FAD</name>
        <dbReference type="ChEBI" id="CHEBI:57692"/>
    </ligand>
</feature>
<dbReference type="InterPro" id="IPR000172">
    <property type="entry name" value="GMC_OxRdtase_N"/>
</dbReference>
<dbReference type="PROSITE" id="PS00624">
    <property type="entry name" value="GMC_OXRED_2"/>
    <property type="match status" value="1"/>
</dbReference>
<evidence type="ECO:0000256" key="1">
    <source>
        <dbReference type="ARBA" id="ARBA00010790"/>
    </source>
</evidence>
<dbReference type="GeneID" id="19887630"/>
<accession>J5JN76</accession>
<dbReference type="GO" id="GO:0016614">
    <property type="term" value="F:oxidoreductase activity, acting on CH-OH group of donors"/>
    <property type="evidence" value="ECO:0007669"/>
    <property type="project" value="InterPro"/>
</dbReference>
<comment type="cofactor">
    <cofactor evidence="2">
        <name>FAD</name>
        <dbReference type="ChEBI" id="CHEBI:57692"/>
    </cofactor>
</comment>
<dbReference type="SUPFAM" id="SSF54373">
    <property type="entry name" value="FAD-linked reductases, C-terminal domain"/>
    <property type="match status" value="1"/>
</dbReference>
<evidence type="ECO:0000259" key="4">
    <source>
        <dbReference type="PROSITE" id="PS00624"/>
    </source>
</evidence>
<dbReference type="Pfam" id="PF00732">
    <property type="entry name" value="GMC_oxred_N"/>
    <property type="match status" value="1"/>
</dbReference>
<evidence type="ECO:0000313" key="5">
    <source>
        <dbReference type="EMBL" id="EJP66678.1"/>
    </source>
</evidence>
<sequence length="666" mass="71604">MLFKAALGLVAAAASAAAAPAISNSTISDSTISNSTISNATELAGYEYVVIGSGAGGGPLAARLAMAGHKTLLIEAGDDQGDNTNYKVPAYSAKASEDESIAWNFFVHHYADEKRQARDYKTSYDTPDGGLYTGLQPPAGSKMKGTLYPRTQTLGGCTAHNALVTIYPHRSDFDSIAQLTGDSSWSADNMRKYFVRMEKKNYGLPFEGGHGHDGWLSTETTKISLALQDPQLLSLYTGGAFASGKLLPAIGDLASLLLGDANADSKSRDTTDSYYLVPISTKDGSRVGSREFVVSVRDAKDKDGNKRYPLDVRLNCHVTKVIIDESGDKPRATGVEFLDGQYLYKASPRYGTAGKGKPGKVNASREVIVAGGAYNSPQILKLSGIGPREELESLDIPVVVDLPGVGGNLQDHYEINVQGTVPKDFSALKGCTFGLNGEHDTCLDKWENPTFGDRGTLATNGLPVAMFHKSSVTENGEYDNFLFGGPVNFRGYFPQYSINITQDHDVFSWAILKAHPRNNAGTVRLRSADPLDVPDITYNYFDTGSGDYAKDLRSMYEAVGVARDALRRQPVKVSEVLPGEDVTSQADIEQYAKDTAWGHHASCTCPIGPDGDETAVLDSSFRVRGVDGLRVVDASVYPRIPGTFTAVSTYMVGEKAADVILEQNKN</sequence>
<dbReference type="Pfam" id="PF05199">
    <property type="entry name" value="GMC_oxred_C"/>
    <property type="match status" value="1"/>
</dbReference>
<dbReference type="PANTHER" id="PTHR11552">
    <property type="entry name" value="GLUCOSE-METHANOL-CHOLINE GMC OXIDOREDUCTASE"/>
    <property type="match status" value="1"/>
</dbReference>
<keyword evidence="3" id="KW-0732">Signal</keyword>
<reference evidence="5 6" key="1">
    <citation type="journal article" date="2012" name="Sci. Rep.">
        <title>Genomic perspectives on the evolution of fungal entomopathogenicity in Beauveria bassiana.</title>
        <authorList>
            <person name="Xiao G."/>
            <person name="Ying S.H."/>
            <person name="Zheng P."/>
            <person name="Wang Z.L."/>
            <person name="Zhang S."/>
            <person name="Xie X.Q."/>
            <person name="Shang Y."/>
            <person name="St Leger R.J."/>
            <person name="Zhao G.P."/>
            <person name="Wang C."/>
            <person name="Feng M.G."/>
        </authorList>
    </citation>
    <scope>NUCLEOTIDE SEQUENCE [LARGE SCALE GENOMIC DNA]</scope>
    <source>
        <strain evidence="5 6">ARSEF 2860</strain>
    </source>
</reference>
<feature type="chain" id="PRO_5003784588" evidence="3">
    <location>
        <begin position="19"/>
        <end position="666"/>
    </location>
</feature>
<keyword evidence="2" id="KW-0285">Flavoprotein</keyword>
<name>J5JN76_BEAB2</name>
<keyword evidence="6" id="KW-1185">Reference proteome</keyword>
<dbReference type="AlphaFoldDB" id="J5JN76"/>
<dbReference type="OrthoDB" id="269227at2759"/>
<dbReference type="InterPro" id="IPR007867">
    <property type="entry name" value="GMC_OxRtase_C"/>
</dbReference>
<proteinExistence type="inferred from homology"/>
<dbReference type="PANTHER" id="PTHR11552:SF100">
    <property type="entry name" value="DEHYDROGENASE, PUTATIVE (AFU_ORTHOLOGUE AFUA_5G00630)-RELATED"/>
    <property type="match status" value="1"/>
</dbReference>
<dbReference type="HOGENOM" id="CLU_002865_4_1_1"/>
<dbReference type="EMBL" id="JH725159">
    <property type="protein sequence ID" value="EJP66678.1"/>
    <property type="molecule type" value="Genomic_DNA"/>
</dbReference>
<feature type="domain" description="Glucose-methanol-choline oxidoreductase N-terminal" evidence="4">
    <location>
        <begin position="372"/>
        <end position="386"/>
    </location>
</feature>
<keyword evidence="2" id="KW-0274">FAD</keyword>
<evidence type="ECO:0000313" key="6">
    <source>
        <dbReference type="Proteomes" id="UP000002762"/>
    </source>
</evidence>
<dbReference type="GO" id="GO:0050660">
    <property type="term" value="F:flavin adenine dinucleotide binding"/>
    <property type="evidence" value="ECO:0007669"/>
    <property type="project" value="InterPro"/>
</dbReference>
<dbReference type="PIRSF" id="PIRSF000137">
    <property type="entry name" value="Alcohol_oxidase"/>
    <property type="match status" value="1"/>
</dbReference>
<feature type="binding site" evidence="2">
    <location>
        <position position="318"/>
    </location>
    <ligand>
        <name>FAD</name>
        <dbReference type="ChEBI" id="CHEBI:57692"/>
    </ligand>
</feature>